<feature type="domain" description="MD-2-related lipid-recognition" evidence="2">
    <location>
        <begin position="115"/>
        <end position="223"/>
    </location>
</feature>
<evidence type="ECO:0000313" key="3">
    <source>
        <dbReference type="EMBL" id="KAK2167920.1"/>
    </source>
</evidence>
<proteinExistence type="predicted"/>
<dbReference type="AlphaFoldDB" id="A0AAD9NFB1"/>
<dbReference type="SUPFAM" id="SSF81296">
    <property type="entry name" value="E set domains"/>
    <property type="match status" value="1"/>
</dbReference>
<accession>A0AAD9NFB1</accession>
<sequence length="241" mass="27184">MSANLSECMVIYMHTASLTVVKQKDLTSGEVYLTAVQDLSDMDRQQLYSLTVLYLIFALATTCVGKFAPADLKNKIYIGKQRDDINKLINSSPKADLGYAVPCEKGDPPFRMTWSPKNITIERSANCSFSFTLPVDVKNIYIEMGVWMLEYQNPLLELRKYYSCDELASYTNVSCPLKNGETISVLNYPLKAISSKLITGEFTVQLKVFNEKNQVVLCARGSINVKVADTDSSYLNYYDQY</sequence>
<dbReference type="Pfam" id="PF02221">
    <property type="entry name" value="E1_DerP2_DerF2"/>
    <property type="match status" value="1"/>
</dbReference>
<feature type="transmembrane region" description="Helical" evidence="1">
    <location>
        <begin position="47"/>
        <end position="68"/>
    </location>
</feature>
<reference evidence="3" key="1">
    <citation type="journal article" date="2023" name="Mol. Biol. Evol.">
        <title>Third-Generation Sequencing Reveals the Adaptive Role of the Epigenome in Three Deep-Sea Polychaetes.</title>
        <authorList>
            <person name="Perez M."/>
            <person name="Aroh O."/>
            <person name="Sun Y."/>
            <person name="Lan Y."/>
            <person name="Juniper S.K."/>
            <person name="Young C.R."/>
            <person name="Angers B."/>
            <person name="Qian P.Y."/>
        </authorList>
    </citation>
    <scope>NUCLEOTIDE SEQUENCE</scope>
    <source>
        <strain evidence="3">P08H-3</strain>
    </source>
</reference>
<keyword evidence="4" id="KW-1185">Reference proteome</keyword>
<organism evidence="3 4">
    <name type="scientific">Paralvinella palmiformis</name>
    <dbReference type="NCBI Taxonomy" id="53620"/>
    <lineage>
        <taxon>Eukaryota</taxon>
        <taxon>Metazoa</taxon>
        <taxon>Spiralia</taxon>
        <taxon>Lophotrochozoa</taxon>
        <taxon>Annelida</taxon>
        <taxon>Polychaeta</taxon>
        <taxon>Sedentaria</taxon>
        <taxon>Canalipalpata</taxon>
        <taxon>Terebellida</taxon>
        <taxon>Terebelliformia</taxon>
        <taxon>Alvinellidae</taxon>
        <taxon>Paralvinella</taxon>
    </lineage>
</organism>
<evidence type="ECO:0000313" key="4">
    <source>
        <dbReference type="Proteomes" id="UP001208570"/>
    </source>
</evidence>
<name>A0AAD9NFB1_9ANNE</name>
<protein>
    <recommendedName>
        <fullName evidence="2">MD-2-related lipid-recognition domain-containing protein</fullName>
    </recommendedName>
</protein>
<keyword evidence="1" id="KW-0812">Transmembrane</keyword>
<gene>
    <name evidence="3" type="ORF">LSH36_22g04044</name>
</gene>
<comment type="caution">
    <text evidence="3">The sequence shown here is derived from an EMBL/GenBank/DDBJ whole genome shotgun (WGS) entry which is preliminary data.</text>
</comment>
<dbReference type="InterPro" id="IPR003172">
    <property type="entry name" value="ML_dom"/>
</dbReference>
<dbReference type="EMBL" id="JAODUP010000022">
    <property type="protein sequence ID" value="KAK2167920.1"/>
    <property type="molecule type" value="Genomic_DNA"/>
</dbReference>
<evidence type="ECO:0000256" key="1">
    <source>
        <dbReference type="SAM" id="Phobius"/>
    </source>
</evidence>
<dbReference type="Gene3D" id="2.60.40.770">
    <property type="match status" value="1"/>
</dbReference>
<dbReference type="InterPro" id="IPR014756">
    <property type="entry name" value="Ig_E-set"/>
</dbReference>
<dbReference type="Proteomes" id="UP001208570">
    <property type="component" value="Unassembled WGS sequence"/>
</dbReference>
<keyword evidence="1" id="KW-1133">Transmembrane helix</keyword>
<evidence type="ECO:0000259" key="2">
    <source>
        <dbReference type="Pfam" id="PF02221"/>
    </source>
</evidence>
<keyword evidence="1" id="KW-0472">Membrane</keyword>